<dbReference type="EMBL" id="QKKF02037612">
    <property type="protein sequence ID" value="RZF32037.1"/>
    <property type="molecule type" value="Genomic_DNA"/>
</dbReference>
<protein>
    <recommendedName>
        <fullName evidence="10">Cadherin domain-containing protein</fullName>
    </recommendedName>
</protein>
<dbReference type="SUPFAM" id="SSF49313">
    <property type="entry name" value="Cadherin-like"/>
    <property type="match status" value="2"/>
</dbReference>
<dbReference type="PANTHER" id="PTHR24025">
    <property type="entry name" value="DESMOGLEIN FAMILY MEMBER"/>
    <property type="match status" value="1"/>
</dbReference>
<dbReference type="Proteomes" id="UP000291343">
    <property type="component" value="Unassembled WGS sequence"/>
</dbReference>
<dbReference type="SMART" id="SM00112">
    <property type="entry name" value="CA"/>
    <property type="match status" value="2"/>
</dbReference>
<keyword evidence="5" id="KW-0130">Cell adhesion</keyword>
<evidence type="ECO:0000256" key="2">
    <source>
        <dbReference type="ARBA" id="ARBA00022692"/>
    </source>
</evidence>
<dbReference type="STRING" id="195883.A0A482WEW7"/>
<keyword evidence="12" id="KW-1185">Reference proteome</keyword>
<feature type="domain" description="Cadherin" evidence="10">
    <location>
        <begin position="140"/>
        <end position="240"/>
    </location>
</feature>
<keyword evidence="3" id="KW-0677">Repeat</keyword>
<evidence type="ECO:0000256" key="5">
    <source>
        <dbReference type="ARBA" id="ARBA00022889"/>
    </source>
</evidence>
<dbReference type="PRINTS" id="PR00205">
    <property type="entry name" value="CADHERIN"/>
</dbReference>
<evidence type="ECO:0000313" key="12">
    <source>
        <dbReference type="Proteomes" id="UP000291343"/>
    </source>
</evidence>
<evidence type="ECO:0000256" key="7">
    <source>
        <dbReference type="ARBA" id="ARBA00023136"/>
    </source>
</evidence>
<dbReference type="AlphaFoldDB" id="A0A482WEW7"/>
<dbReference type="InterPro" id="IPR015919">
    <property type="entry name" value="Cadherin-like_sf"/>
</dbReference>
<accession>A0A482WEW7</accession>
<feature type="region of interest" description="Disordered" evidence="9">
    <location>
        <begin position="379"/>
        <end position="412"/>
    </location>
</feature>
<dbReference type="InParanoid" id="A0A482WEW7"/>
<dbReference type="CDD" id="cd11304">
    <property type="entry name" value="Cadherin_repeat"/>
    <property type="match status" value="3"/>
</dbReference>
<dbReference type="Pfam" id="PF00028">
    <property type="entry name" value="Cadherin"/>
    <property type="match status" value="1"/>
</dbReference>
<evidence type="ECO:0000313" key="11">
    <source>
        <dbReference type="EMBL" id="RZF32037.1"/>
    </source>
</evidence>
<evidence type="ECO:0000256" key="8">
    <source>
        <dbReference type="PROSITE-ProRule" id="PRU00043"/>
    </source>
</evidence>
<dbReference type="InterPro" id="IPR020894">
    <property type="entry name" value="Cadherin_CS"/>
</dbReference>
<proteinExistence type="predicted"/>
<dbReference type="GO" id="GO:0007156">
    <property type="term" value="P:homophilic cell adhesion via plasma membrane adhesion molecules"/>
    <property type="evidence" value="ECO:0007669"/>
    <property type="project" value="InterPro"/>
</dbReference>
<evidence type="ECO:0000259" key="10">
    <source>
        <dbReference type="PROSITE" id="PS50268"/>
    </source>
</evidence>
<keyword evidence="6" id="KW-1133">Transmembrane helix</keyword>
<dbReference type="FunFam" id="2.60.40.60:FF:000262">
    <property type="entry name" value="protocadherin-23 isoform X2"/>
    <property type="match status" value="1"/>
</dbReference>
<keyword evidence="2" id="KW-0812">Transmembrane</keyword>
<dbReference type="GO" id="GO:0005886">
    <property type="term" value="C:plasma membrane"/>
    <property type="evidence" value="ECO:0007669"/>
    <property type="project" value="InterPro"/>
</dbReference>
<feature type="domain" description="Cadherin" evidence="10">
    <location>
        <begin position="241"/>
        <end position="304"/>
    </location>
</feature>
<keyword evidence="7" id="KW-0472">Membrane</keyword>
<evidence type="ECO:0000256" key="3">
    <source>
        <dbReference type="ARBA" id="ARBA00022737"/>
    </source>
</evidence>
<evidence type="ECO:0000256" key="4">
    <source>
        <dbReference type="ARBA" id="ARBA00022837"/>
    </source>
</evidence>
<gene>
    <name evidence="11" type="ORF">LSTR_LSTR007115</name>
</gene>
<feature type="domain" description="Cadherin" evidence="10">
    <location>
        <begin position="43"/>
        <end position="139"/>
    </location>
</feature>
<dbReference type="Gene3D" id="2.60.40.60">
    <property type="entry name" value="Cadherins"/>
    <property type="match status" value="3"/>
</dbReference>
<dbReference type="PROSITE" id="PS50268">
    <property type="entry name" value="CADHERIN_2"/>
    <property type="match status" value="3"/>
</dbReference>
<dbReference type="SMR" id="A0A482WEW7"/>
<keyword evidence="4 8" id="KW-0106">Calcium</keyword>
<sequence length="425" mass="46910">MADVSEIIESNKDKTQGSQKKRSASADNRCFLENGGSAESFFVSEDIPVGSVIGTVRIIGDPSERGNIELRLKEVDSPVVISPGTSNLTLTRKLDKEGIEGPSSVYVNIICDRKRTTVPGFEIPINIRVTDANDNAPQFVNAPYILNISEVTVVGTRVLQGVKAVDADQQGPYSTVQYSDYFVFVNALEGTLVLRKPLDYEALSNFTIAIRAQDQGNPPQYTDTALHVYVIDADDQNPKFLDDRYSTIVPDHATKGTNLQIQPRDISAYDQDLGINAPIFYTFNSVGSDYKYFELDKESGKVATQFDNPDRYALTTLTVSRPGTSLRELQFLQTHYLAGVLENVPLNSVLLTVITNRHRDKGGGKVSWPMGSIPRRVKKLSWDDESDSSNAVGSRSKTEMDPDVSVTPLGPDFKTSDQMNLTVYF</sequence>
<dbReference type="InterPro" id="IPR002126">
    <property type="entry name" value="Cadherin-like_dom"/>
</dbReference>
<evidence type="ECO:0000256" key="9">
    <source>
        <dbReference type="SAM" id="MobiDB-lite"/>
    </source>
</evidence>
<comment type="caution">
    <text evidence="11">The sequence shown here is derived from an EMBL/GenBank/DDBJ whole genome shotgun (WGS) entry which is preliminary data.</text>
</comment>
<evidence type="ECO:0000256" key="1">
    <source>
        <dbReference type="ARBA" id="ARBA00004370"/>
    </source>
</evidence>
<dbReference type="PROSITE" id="PS00232">
    <property type="entry name" value="CADHERIN_1"/>
    <property type="match status" value="1"/>
</dbReference>
<dbReference type="GO" id="GO:0005509">
    <property type="term" value="F:calcium ion binding"/>
    <property type="evidence" value="ECO:0007669"/>
    <property type="project" value="UniProtKB-UniRule"/>
</dbReference>
<dbReference type="PANTHER" id="PTHR24025:SF23">
    <property type="entry name" value="NEURAL-CADHERIN"/>
    <property type="match status" value="1"/>
</dbReference>
<reference evidence="11 12" key="1">
    <citation type="journal article" date="2017" name="Gigascience">
        <title>Genome sequence of the small brown planthopper, Laodelphax striatellus.</title>
        <authorList>
            <person name="Zhu J."/>
            <person name="Jiang F."/>
            <person name="Wang X."/>
            <person name="Yang P."/>
            <person name="Bao Y."/>
            <person name="Zhao W."/>
            <person name="Wang W."/>
            <person name="Lu H."/>
            <person name="Wang Q."/>
            <person name="Cui N."/>
            <person name="Li J."/>
            <person name="Chen X."/>
            <person name="Luo L."/>
            <person name="Yu J."/>
            <person name="Kang L."/>
            <person name="Cui F."/>
        </authorList>
    </citation>
    <scope>NUCLEOTIDE SEQUENCE [LARGE SCALE GENOMIC DNA]</scope>
    <source>
        <strain evidence="11">Lst14</strain>
    </source>
</reference>
<feature type="region of interest" description="Disordered" evidence="9">
    <location>
        <begin position="1"/>
        <end position="26"/>
    </location>
</feature>
<organism evidence="11 12">
    <name type="scientific">Laodelphax striatellus</name>
    <name type="common">Small brown planthopper</name>
    <name type="synonym">Delphax striatella</name>
    <dbReference type="NCBI Taxonomy" id="195883"/>
    <lineage>
        <taxon>Eukaryota</taxon>
        <taxon>Metazoa</taxon>
        <taxon>Ecdysozoa</taxon>
        <taxon>Arthropoda</taxon>
        <taxon>Hexapoda</taxon>
        <taxon>Insecta</taxon>
        <taxon>Pterygota</taxon>
        <taxon>Neoptera</taxon>
        <taxon>Paraneoptera</taxon>
        <taxon>Hemiptera</taxon>
        <taxon>Auchenorrhyncha</taxon>
        <taxon>Fulgoroidea</taxon>
        <taxon>Delphacidae</taxon>
        <taxon>Criomorphinae</taxon>
        <taxon>Laodelphax</taxon>
    </lineage>
</organism>
<dbReference type="InterPro" id="IPR050971">
    <property type="entry name" value="Cadherin-domain_protein"/>
</dbReference>
<name>A0A482WEW7_LAOST</name>
<comment type="subcellular location">
    <subcellularLocation>
        <location evidence="1">Membrane</location>
    </subcellularLocation>
</comment>
<dbReference type="OrthoDB" id="6250271at2759"/>
<evidence type="ECO:0000256" key="6">
    <source>
        <dbReference type="ARBA" id="ARBA00022989"/>
    </source>
</evidence>
<dbReference type="GO" id="GO:0005911">
    <property type="term" value="C:cell-cell junction"/>
    <property type="evidence" value="ECO:0007669"/>
    <property type="project" value="TreeGrafter"/>
</dbReference>